<evidence type="ECO:0000313" key="4">
    <source>
        <dbReference type="Proteomes" id="UP000283269"/>
    </source>
</evidence>
<evidence type="ECO:0000256" key="1">
    <source>
        <dbReference type="SAM" id="MobiDB-lite"/>
    </source>
</evidence>
<protein>
    <submittedName>
        <fullName evidence="3">Uncharacterized protein</fullName>
    </submittedName>
</protein>
<dbReference type="AlphaFoldDB" id="A0A409XMN6"/>
<accession>A0A409XMN6</accession>
<organism evidence="3 4">
    <name type="scientific">Psilocybe cyanescens</name>
    <dbReference type="NCBI Taxonomy" id="93625"/>
    <lineage>
        <taxon>Eukaryota</taxon>
        <taxon>Fungi</taxon>
        <taxon>Dikarya</taxon>
        <taxon>Basidiomycota</taxon>
        <taxon>Agaricomycotina</taxon>
        <taxon>Agaricomycetes</taxon>
        <taxon>Agaricomycetidae</taxon>
        <taxon>Agaricales</taxon>
        <taxon>Agaricineae</taxon>
        <taxon>Strophariaceae</taxon>
        <taxon>Psilocybe</taxon>
    </lineage>
</organism>
<feature type="transmembrane region" description="Helical" evidence="2">
    <location>
        <begin position="152"/>
        <end position="177"/>
    </location>
</feature>
<name>A0A409XMN6_PSICY</name>
<reference evidence="3 4" key="1">
    <citation type="journal article" date="2018" name="Evol. Lett.">
        <title>Horizontal gene cluster transfer increased hallucinogenic mushroom diversity.</title>
        <authorList>
            <person name="Reynolds H.T."/>
            <person name="Vijayakumar V."/>
            <person name="Gluck-Thaler E."/>
            <person name="Korotkin H.B."/>
            <person name="Matheny P.B."/>
            <person name="Slot J.C."/>
        </authorList>
    </citation>
    <scope>NUCLEOTIDE SEQUENCE [LARGE SCALE GENOMIC DNA]</scope>
    <source>
        <strain evidence="3 4">2631</strain>
    </source>
</reference>
<keyword evidence="4" id="KW-1185">Reference proteome</keyword>
<feature type="region of interest" description="Disordered" evidence="1">
    <location>
        <begin position="11"/>
        <end position="37"/>
    </location>
</feature>
<gene>
    <name evidence="3" type="ORF">CVT25_004875</name>
</gene>
<feature type="transmembrane region" description="Helical" evidence="2">
    <location>
        <begin position="73"/>
        <end position="93"/>
    </location>
</feature>
<proteinExistence type="predicted"/>
<evidence type="ECO:0000313" key="3">
    <source>
        <dbReference type="EMBL" id="PPQ92018.1"/>
    </source>
</evidence>
<feature type="compositionally biased region" description="Polar residues" evidence="1">
    <location>
        <begin position="15"/>
        <end position="26"/>
    </location>
</feature>
<keyword evidence="2" id="KW-0812">Transmembrane</keyword>
<dbReference type="EMBL" id="NHYD01001183">
    <property type="protein sequence ID" value="PPQ92018.1"/>
    <property type="molecule type" value="Genomic_DNA"/>
</dbReference>
<comment type="caution">
    <text evidence="3">The sequence shown here is derived from an EMBL/GenBank/DDBJ whole genome shotgun (WGS) entry which is preliminary data.</text>
</comment>
<evidence type="ECO:0000256" key="2">
    <source>
        <dbReference type="SAM" id="Phobius"/>
    </source>
</evidence>
<keyword evidence="2" id="KW-0472">Membrane</keyword>
<feature type="transmembrane region" description="Helical" evidence="2">
    <location>
        <begin position="105"/>
        <end position="123"/>
    </location>
</feature>
<sequence>MSVQPPVYLQPLTHPATSNVPQSGARSNPGIKHGYHNPHDGQLRLGPGLPSAGHQLATSTPPSSTLETAIERAGFWLFFLLTVVLFGIAFQLFERILDINLHIPSYALYIGALSALSWSLPILKFLHSVLPSFFTGELKEAHTLWHHTRREWVFVFTPVLIISFYTLFSDGLATAIIEGDKELGGDDTMEAMLLGAKCAVGVCVAAGVALAGYHWRNARREAEKGQALLADYS</sequence>
<feature type="transmembrane region" description="Helical" evidence="2">
    <location>
        <begin position="192"/>
        <end position="215"/>
    </location>
</feature>
<dbReference type="Proteomes" id="UP000283269">
    <property type="component" value="Unassembled WGS sequence"/>
</dbReference>
<dbReference type="InParanoid" id="A0A409XMN6"/>
<keyword evidence="2" id="KW-1133">Transmembrane helix</keyword>